<protein>
    <submittedName>
        <fullName evidence="1">Uncharacterized protein</fullName>
    </submittedName>
</protein>
<accession>A0ACB9YNF3</accession>
<organism evidence="1 2">
    <name type="scientific">Hypoxylon rubiginosum</name>
    <dbReference type="NCBI Taxonomy" id="110542"/>
    <lineage>
        <taxon>Eukaryota</taxon>
        <taxon>Fungi</taxon>
        <taxon>Dikarya</taxon>
        <taxon>Ascomycota</taxon>
        <taxon>Pezizomycotina</taxon>
        <taxon>Sordariomycetes</taxon>
        <taxon>Xylariomycetidae</taxon>
        <taxon>Xylariales</taxon>
        <taxon>Hypoxylaceae</taxon>
        <taxon>Hypoxylon</taxon>
    </lineage>
</organism>
<evidence type="ECO:0000313" key="1">
    <source>
        <dbReference type="EMBL" id="KAI4860565.1"/>
    </source>
</evidence>
<name>A0ACB9YNF3_9PEZI</name>
<comment type="caution">
    <text evidence="1">The sequence shown here is derived from an EMBL/GenBank/DDBJ whole genome shotgun (WGS) entry which is preliminary data.</text>
</comment>
<reference evidence="1 2" key="1">
    <citation type="journal article" date="2022" name="New Phytol.">
        <title>Ecological generalism drives hyperdiversity of secondary metabolite gene clusters in xylarialean endophytes.</title>
        <authorList>
            <person name="Franco M.E.E."/>
            <person name="Wisecaver J.H."/>
            <person name="Arnold A.E."/>
            <person name="Ju Y.M."/>
            <person name="Slot J.C."/>
            <person name="Ahrendt S."/>
            <person name="Moore L.P."/>
            <person name="Eastman K.E."/>
            <person name="Scott K."/>
            <person name="Konkel Z."/>
            <person name="Mondo S.J."/>
            <person name="Kuo A."/>
            <person name="Hayes R.D."/>
            <person name="Haridas S."/>
            <person name="Andreopoulos B."/>
            <person name="Riley R."/>
            <person name="LaButti K."/>
            <person name="Pangilinan J."/>
            <person name="Lipzen A."/>
            <person name="Amirebrahimi M."/>
            <person name="Yan J."/>
            <person name="Adam C."/>
            <person name="Keymanesh K."/>
            <person name="Ng V."/>
            <person name="Louie K."/>
            <person name="Northen T."/>
            <person name="Drula E."/>
            <person name="Henrissat B."/>
            <person name="Hsieh H.M."/>
            <person name="Youens-Clark K."/>
            <person name="Lutzoni F."/>
            <person name="Miadlikowska J."/>
            <person name="Eastwood D.C."/>
            <person name="Hamelin R.C."/>
            <person name="Grigoriev I.V."/>
            <person name="U'Ren J.M."/>
        </authorList>
    </citation>
    <scope>NUCLEOTIDE SEQUENCE [LARGE SCALE GENOMIC DNA]</scope>
    <source>
        <strain evidence="1 2">CBS 119005</strain>
    </source>
</reference>
<sequence length="439" mass="50176">MEHLVKGFVRVCRGIDNAEGLSRLISEVNRQPQPNNVSAQARLRILDFPDLETLEANISKSSSLARVDLVRRAAESPRQLSASELDVLRQRYWLGVGFPELRARTAASETLEAVSAEHLQQVTEQLDAIRAPLYDEDEKKAIDNAVEETIRRNNEARRLRVDQQENTILNSPHVRPWVKRLFAENKEDEVWGFAVFVDPEAGGYQERMEDYELRRDGALFHARSAVGIGTPMRMEWRLQRLDWPLPITDVGESAGGDEEGDEDGEPDVGGSDTAQRDDQVRDAKFQWLRQHFLSVRDRPPKRMRSQDHTRVFDSGGVGAGILRNVFLVIDQAAVNSLLDTGLVDEAWVWAIDPDYHYLHPAKGDSAMAEEYRGYFKVRLQQLVNNFFKVRRFHEDEYTMEQLEGMAQKSRNQAFVSLKEAEYGSFKVDRFTGSCLKVNE</sequence>
<evidence type="ECO:0000313" key="2">
    <source>
        <dbReference type="Proteomes" id="UP001497700"/>
    </source>
</evidence>
<proteinExistence type="predicted"/>
<gene>
    <name evidence="1" type="ORF">F4820DRAFT_436563</name>
</gene>
<dbReference type="EMBL" id="MU393582">
    <property type="protein sequence ID" value="KAI4860565.1"/>
    <property type="molecule type" value="Genomic_DNA"/>
</dbReference>
<keyword evidence="2" id="KW-1185">Reference proteome</keyword>
<dbReference type="Proteomes" id="UP001497700">
    <property type="component" value="Unassembled WGS sequence"/>
</dbReference>